<feature type="non-terminal residue" evidence="1">
    <location>
        <position position="374"/>
    </location>
</feature>
<organism evidence="1 2">
    <name type="scientific">Trifolium pratense</name>
    <name type="common">Red clover</name>
    <dbReference type="NCBI Taxonomy" id="57577"/>
    <lineage>
        <taxon>Eukaryota</taxon>
        <taxon>Viridiplantae</taxon>
        <taxon>Streptophyta</taxon>
        <taxon>Embryophyta</taxon>
        <taxon>Tracheophyta</taxon>
        <taxon>Spermatophyta</taxon>
        <taxon>Magnoliopsida</taxon>
        <taxon>eudicotyledons</taxon>
        <taxon>Gunneridae</taxon>
        <taxon>Pentapetalae</taxon>
        <taxon>rosids</taxon>
        <taxon>fabids</taxon>
        <taxon>Fabales</taxon>
        <taxon>Fabaceae</taxon>
        <taxon>Papilionoideae</taxon>
        <taxon>50 kb inversion clade</taxon>
        <taxon>NPAAA clade</taxon>
        <taxon>Hologalegina</taxon>
        <taxon>IRL clade</taxon>
        <taxon>Trifolieae</taxon>
        <taxon>Trifolium</taxon>
    </lineage>
</organism>
<dbReference type="PANTHER" id="PTHR47481:SF30">
    <property type="entry name" value="CCHC-TYPE DOMAIN-CONTAINING PROTEIN"/>
    <property type="match status" value="1"/>
</dbReference>
<name>A0A2K3LBJ5_TRIPR</name>
<sequence>MAETSTPPLSLVADATANVVNPPPITAFREDNSSNQTNLTFTLKISEKLNEKNIHTWRQQVEPFINAHNLDDFLVSPVIPPRFLTADDHVTATLNLEYRKWRQKDQMLMSWIQTTLSSEILARVLGSTHTFELWNKILSYFQKQMRAKARQLLPLNHHLDIIFEGLPSDFNSVISVIESNFDSMDMDEAEALLLAHETRLEKSKKKTLDEICFKTGHPASECWHKSNLQYQPQIHPNYHAGYGQNPPSYGFMHYPAYNGYDNGFGASSSSFNPYLPRLPSPMRPSTSQVAPPNALIANAPSVSGSGTWYPDSGASYHVTADARNIQEPSFFDGADQVYIGNGQGLPIHSTGSSVFPSPLYPNISLSLNNLLHVP</sequence>
<accession>A0A2K3LBJ5</accession>
<dbReference type="PANTHER" id="PTHR47481">
    <property type="match status" value="1"/>
</dbReference>
<dbReference type="Proteomes" id="UP000236291">
    <property type="component" value="Unassembled WGS sequence"/>
</dbReference>
<evidence type="ECO:0000313" key="2">
    <source>
        <dbReference type="Proteomes" id="UP000236291"/>
    </source>
</evidence>
<reference evidence="1 2" key="1">
    <citation type="journal article" date="2014" name="Am. J. Bot.">
        <title>Genome assembly and annotation for red clover (Trifolium pratense; Fabaceae).</title>
        <authorList>
            <person name="Istvanek J."/>
            <person name="Jaros M."/>
            <person name="Krenek A."/>
            <person name="Repkova J."/>
        </authorList>
    </citation>
    <scope>NUCLEOTIDE SEQUENCE [LARGE SCALE GENOMIC DNA]</scope>
    <source>
        <strain evidence="2">cv. Tatra</strain>
        <tissue evidence="1">Young leaves</tissue>
    </source>
</reference>
<proteinExistence type="predicted"/>
<dbReference type="AlphaFoldDB" id="A0A2K3LBJ5"/>
<reference evidence="1 2" key="2">
    <citation type="journal article" date="2017" name="Front. Plant Sci.">
        <title>Gene Classification and Mining of Molecular Markers Useful in Red Clover (Trifolium pratense) Breeding.</title>
        <authorList>
            <person name="Istvanek J."/>
            <person name="Dluhosova J."/>
            <person name="Dluhos P."/>
            <person name="Patkova L."/>
            <person name="Nedelnik J."/>
            <person name="Repkova J."/>
        </authorList>
    </citation>
    <scope>NUCLEOTIDE SEQUENCE [LARGE SCALE GENOMIC DNA]</scope>
    <source>
        <strain evidence="2">cv. Tatra</strain>
        <tissue evidence="1">Young leaves</tissue>
    </source>
</reference>
<gene>
    <name evidence="1" type="ORF">L195_g031855</name>
</gene>
<evidence type="ECO:0000313" key="1">
    <source>
        <dbReference type="EMBL" id="PNX75911.1"/>
    </source>
</evidence>
<dbReference type="EMBL" id="ASHM01029816">
    <property type="protein sequence ID" value="PNX75911.1"/>
    <property type="molecule type" value="Genomic_DNA"/>
</dbReference>
<comment type="caution">
    <text evidence="1">The sequence shown here is derived from an EMBL/GenBank/DDBJ whole genome shotgun (WGS) entry which is preliminary data.</text>
</comment>
<protein>
    <submittedName>
        <fullName evidence="1">Retrovirus-related Pol polyprotein from transposon TNT 1-94</fullName>
    </submittedName>
</protein>